<feature type="transmembrane region" description="Helical" evidence="1">
    <location>
        <begin position="186"/>
        <end position="202"/>
    </location>
</feature>
<comment type="caution">
    <text evidence="2">The sequence shown here is derived from an EMBL/GenBank/DDBJ whole genome shotgun (WGS) entry which is preliminary data.</text>
</comment>
<evidence type="ECO:0000256" key="1">
    <source>
        <dbReference type="SAM" id="Phobius"/>
    </source>
</evidence>
<name>A0ABU1Y8V9_9FLAO</name>
<sequence>MHHIKKFKFYYLLGIIFFLASFRGDPGSGEALTYKVPVYIAFVQKISIYVVILIMTASLFFYNTKIKFQNNYNDALYFFIFFIILILSGDKEIDELFYRLIFSTITFLYFLKVVSRLELRYVVLFVSLSSFAFSFVNFLSYFLFPETIWNGRLFGVTSHPNFTGVAACISSIFSFYFLMNVRWKFKYYYLFMLCIGISVCIFSGSRNSIISFILSIFVYLFIKTKGFAPKVLLILSSILFILLLLNINFSMSSIDYEGRGNTREETWKIMFDAALDLPILGNGKSGSSSNSYLFAIISSGMIGFLFLMRSIVGYIQRLVTNSTKNNRYVILFSMISASLFFAALFEGFLLDQVSLPVFTYWLLLVVKTDYIVKDEKRFFKMGY</sequence>
<dbReference type="GO" id="GO:0016874">
    <property type="term" value="F:ligase activity"/>
    <property type="evidence" value="ECO:0007669"/>
    <property type="project" value="UniProtKB-KW"/>
</dbReference>
<keyword evidence="1" id="KW-0472">Membrane</keyword>
<reference evidence="2 3" key="1">
    <citation type="submission" date="2023-07" db="EMBL/GenBank/DDBJ databases">
        <title>Sorghum-associated microbial communities from plants grown in Nebraska, USA.</title>
        <authorList>
            <person name="Schachtman D."/>
        </authorList>
    </citation>
    <scope>NUCLEOTIDE SEQUENCE [LARGE SCALE GENOMIC DNA]</scope>
    <source>
        <strain evidence="2 3">4129</strain>
    </source>
</reference>
<feature type="transmembrane region" description="Helical" evidence="1">
    <location>
        <begin position="292"/>
        <end position="316"/>
    </location>
</feature>
<keyword evidence="3" id="KW-1185">Reference proteome</keyword>
<keyword evidence="1" id="KW-1133">Transmembrane helix</keyword>
<feature type="transmembrane region" description="Helical" evidence="1">
    <location>
        <begin position="208"/>
        <end position="224"/>
    </location>
</feature>
<dbReference type="PANTHER" id="PTHR37422">
    <property type="entry name" value="TEICHURONIC ACID BIOSYNTHESIS PROTEIN TUAE"/>
    <property type="match status" value="1"/>
</dbReference>
<feature type="transmembrane region" description="Helical" evidence="1">
    <location>
        <begin position="328"/>
        <end position="349"/>
    </location>
</feature>
<dbReference type="EMBL" id="JAVDWQ010000008">
    <property type="protein sequence ID" value="MDR7210674.1"/>
    <property type="molecule type" value="Genomic_DNA"/>
</dbReference>
<feature type="transmembrane region" description="Helical" evidence="1">
    <location>
        <begin position="36"/>
        <end position="62"/>
    </location>
</feature>
<gene>
    <name evidence="2" type="ORF">J2W48_002624</name>
</gene>
<feature type="transmembrane region" description="Helical" evidence="1">
    <location>
        <begin position="121"/>
        <end position="142"/>
    </location>
</feature>
<feature type="transmembrane region" description="Helical" evidence="1">
    <location>
        <begin position="231"/>
        <end position="249"/>
    </location>
</feature>
<protein>
    <submittedName>
        <fullName evidence="2">O-antigen ligase</fullName>
    </submittedName>
</protein>
<feature type="transmembrane region" description="Helical" evidence="1">
    <location>
        <begin position="7"/>
        <end position="24"/>
    </location>
</feature>
<feature type="transmembrane region" description="Helical" evidence="1">
    <location>
        <begin position="74"/>
        <end position="90"/>
    </location>
</feature>
<feature type="transmembrane region" description="Helical" evidence="1">
    <location>
        <begin position="162"/>
        <end position="179"/>
    </location>
</feature>
<dbReference type="PANTHER" id="PTHR37422:SF17">
    <property type="entry name" value="O-ANTIGEN LIGASE"/>
    <property type="match status" value="1"/>
</dbReference>
<evidence type="ECO:0000313" key="3">
    <source>
        <dbReference type="Proteomes" id="UP001269081"/>
    </source>
</evidence>
<feature type="transmembrane region" description="Helical" evidence="1">
    <location>
        <begin position="96"/>
        <end position="114"/>
    </location>
</feature>
<evidence type="ECO:0000313" key="2">
    <source>
        <dbReference type="EMBL" id="MDR7210674.1"/>
    </source>
</evidence>
<organism evidence="2 3">
    <name type="scientific">Flavobacterium piscis</name>
    <dbReference type="NCBI Taxonomy" id="1114874"/>
    <lineage>
        <taxon>Bacteria</taxon>
        <taxon>Pseudomonadati</taxon>
        <taxon>Bacteroidota</taxon>
        <taxon>Flavobacteriia</taxon>
        <taxon>Flavobacteriales</taxon>
        <taxon>Flavobacteriaceae</taxon>
        <taxon>Flavobacterium</taxon>
    </lineage>
</organism>
<accession>A0ABU1Y8V9</accession>
<proteinExistence type="predicted"/>
<dbReference type="InterPro" id="IPR051533">
    <property type="entry name" value="WaaL-like"/>
</dbReference>
<dbReference type="RefSeq" id="WP_310281953.1">
    <property type="nucleotide sequence ID" value="NZ_JAVDWQ010000008.1"/>
</dbReference>
<dbReference type="Proteomes" id="UP001269081">
    <property type="component" value="Unassembled WGS sequence"/>
</dbReference>
<keyword evidence="1" id="KW-0812">Transmembrane</keyword>
<keyword evidence="2" id="KW-0436">Ligase</keyword>